<feature type="chain" id="PRO_5015579351" description="Outer membrane insertion C-signal" evidence="1">
    <location>
        <begin position="24"/>
        <end position="156"/>
    </location>
</feature>
<accession>A0A2T3HPM7</accession>
<organism evidence="2 3">
    <name type="scientific">Pedobacter yulinensis</name>
    <dbReference type="NCBI Taxonomy" id="2126353"/>
    <lineage>
        <taxon>Bacteria</taxon>
        <taxon>Pseudomonadati</taxon>
        <taxon>Bacteroidota</taxon>
        <taxon>Sphingobacteriia</taxon>
        <taxon>Sphingobacteriales</taxon>
        <taxon>Sphingobacteriaceae</taxon>
        <taxon>Pedobacter</taxon>
    </lineage>
</organism>
<evidence type="ECO:0000313" key="2">
    <source>
        <dbReference type="EMBL" id="PST84357.1"/>
    </source>
</evidence>
<keyword evidence="3" id="KW-1185">Reference proteome</keyword>
<dbReference type="AlphaFoldDB" id="A0A2T3HPM7"/>
<protein>
    <recommendedName>
        <fullName evidence="4">Outer membrane insertion C-signal</fullName>
    </recommendedName>
</protein>
<dbReference type="EMBL" id="PYLS01000004">
    <property type="protein sequence ID" value="PST84357.1"/>
    <property type="molecule type" value="Genomic_DNA"/>
</dbReference>
<keyword evidence="1" id="KW-0732">Signal</keyword>
<reference evidence="2 3" key="1">
    <citation type="submission" date="2018-03" db="EMBL/GenBank/DDBJ databases">
        <authorList>
            <person name="Keele B.F."/>
        </authorList>
    </citation>
    <scope>NUCLEOTIDE SEQUENCE [LARGE SCALE GENOMIC DNA]</scope>
    <source>
        <strain evidence="2 3">YL28-9</strain>
    </source>
</reference>
<dbReference type="OrthoDB" id="978645at2"/>
<dbReference type="RefSeq" id="WP_107214457.1">
    <property type="nucleotide sequence ID" value="NZ_KZ686268.1"/>
</dbReference>
<sequence length="156" mass="16801">MKKVFFTLVGCLAFVLVSSSAFAQRGSSYRTALGMRIDAGDGATGVGFNVKHFFTGHDAVDANLVFYNNVVGLGAEYQYNAPIAGASGLQWYLGLGPNFLFGDGVTAVQLRPVAGLDFKIPSAPIDFAFDWRPMFTLTQGTDFTAARFGISLRYAF</sequence>
<evidence type="ECO:0000313" key="3">
    <source>
        <dbReference type="Proteomes" id="UP000240912"/>
    </source>
</evidence>
<feature type="signal peptide" evidence="1">
    <location>
        <begin position="1"/>
        <end position="23"/>
    </location>
</feature>
<gene>
    <name evidence="2" type="ORF">C7T94_06490</name>
</gene>
<proteinExistence type="predicted"/>
<evidence type="ECO:0008006" key="4">
    <source>
        <dbReference type="Google" id="ProtNLM"/>
    </source>
</evidence>
<comment type="caution">
    <text evidence="2">The sequence shown here is derived from an EMBL/GenBank/DDBJ whole genome shotgun (WGS) entry which is preliminary data.</text>
</comment>
<evidence type="ECO:0000256" key="1">
    <source>
        <dbReference type="SAM" id="SignalP"/>
    </source>
</evidence>
<name>A0A2T3HPM7_9SPHI</name>
<dbReference type="Proteomes" id="UP000240912">
    <property type="component" value="Unassembled WGS sequence"/>
</dbReference>